<keyword evidence="2" id="KW-0677">Repeat</keyword>
<dbReference type="OrthoDB" id="6077919at2759"/>
<gene>
    <name evidence="11" type="primary">LOC105050037</name>
</gene>
<dbReference type="PROSITE" id="PS50157">
    <property type="entry name" value="ZINC_FINGER_C2H2_2"/>
    <property type="match status" value="2"/>
</dbReference>
<keyword evidence="4" id="KW-0862">Zinc</keyword>
<sequence>MGAHPKDGESCYQSEPAALGPEGGSVAADEKPAKPRPRIRILTRKAGEQNKEAAHEVVSSDRSLGRGDRSLLGRASDGHHVSKGDLADDQDNHTESRNIVVIDTAVDGRRSSESKDGEDNKAEEPPICVECGKTFPSLKALYGHLRCHPLRGYKGAHRPPETKKKKKLQIGAGSSSDQVLAAKRGEKGIIESDDSVVNAAIILLQMSRSTNLWTGGLQYRKKTKEMDEKNIEGDAMHAENVDGLQDECIDVGASSREENVQKKKKKKKKIKDLESVHEARPPTQDSSGYRCNICSKYFPTHQALGGHTASHNKKNNSEEVDEAEDGNLGHAEELVDSNNLVPKPATTEHRCTICQATFPTGQALGGHKRKHWNGPVTTSPSPPPAPSPVPLAESVQKAKNMFMDIDLNELPKFEGGEP</sequence>
<keyword evidence="1" id="KW-0479">Metal-binding</keyword>
<keyword evidence="3 7" id="KW-0863">Zinc-finger</keyword>
<dbReference type="GO" id="GO:0003700">
    <property type="term" value="F:DNA-binding transcription factor activity"/>
    <property type="evidence" value="ECO:0007669"/>
    <property type="project" value="InterPro"/>
</dbReference>
<dbReference type="PROSITE" id="PS00028">
    <property type="entry name" value="ZINC_FINGER_C2H2_1"/>
    <property type="match status" value="3"/>
</dbReference>
<reference evidence="11" key="1">
    <citation type="submission" date="2025-08" db="UniProtKB">
        <authorList>
            <consortium name="RefSeq"/>
        </authorList>
    </citation>
    <scope>IDENTIFICATION</scope>
</reference>
<dbReference type="Pfam" id="PF13912">
    <property type="entry name" value="zf-C2H2_6"/>
    <property type="match status" value="3"/>
</dbReference>
<dbReference type="InterPro" id="IPR013087">
    <property type="entry name" value="Znf_C2H2_type"/>
</dbReference>
<evidence type="ECO:0000259" key="9">
    <source>
        <dbReference type="PROSITE" id="PS50157"/>
    </source>
</evidence>
<evidence type="ECO:0000256" key="7">
    <source>
        <dbReference type="PROSITE-ProRule" id="PRU00042"/>
    </source>
</evidence>
<dbReference type="PANTHER" id="PTHR45988:SF18">
    <property type="entry name" value="C2H2-TYPE ZINC FINGER FAMILY PROTEIN"/>
    <property type="match status" value="1"/>
</dbReference>
<evidence type="ECO:0000256" key="5">
    <source>
        <dbReference type="ARBA" id="ARBA00023015"/>
    </source>
</evidence>
<evidence type="ECO:0000313" key="10">
    <source>
        <dbReference type="Proteomes" id="UP000504607"/>
    </source>
</evidence>
<feature type="region of interest" description="Disordered" evidence="8">
    <location>
        <begin position="1"/>
        <end position="124"/>
    </location>
</feature>
<dbReference type="GO" id="GO:0005634">
    <property type="term" value="C:nucleus"/>
    <property type="evidence" value="ECO:0007669"/>
    <property type="project" value="TreeGrafter"/>
</dbReference>
<dbReference type="KEGG" id="egu:105050037"/>
<dbReference type="Gene3D" id="3.30.160.60">
    <property type="entry name" value="Classic Zinc Finger"/>
    <property type="match status" value="1"/>
</dbReference>
<dbReference type="RefSeq" id="XP_073098961.1">
    <property type="nucleotide sequence ID" value="XM_073242860.1"/>
</dbReference>
<keyword evidence="6" id="KW-0804">Transcription</keyword>
<feature type="region of interest" description="Disordered" evidence="8">
    <location>
        <begin position="255"/>
        <end position="286"/>
    </location>
</feature>
<name>A0A6I9RKQ0_ELAGV</name>
<feature type="compositionally biased region" description="Basic and acidic residues" evidence="8">
    <location>
        <begin position="271"/>
        <end position="280"/>
    </location>
</feature>
<feature type="region of interest" description="Disordered" evidence="8">
    <location>
        <begin position="360"/>
        <end position="392"/>
    </location>
</feature>
<evidence type="ECO:0000313" key="11">
    <source>
        <dbReference type="RefSeq" id="XP_010928195.2"/>
    </source>
</evidence>
<dbReference type="RefSeq" id="XP_073098963.1">
    <property type="nucleotide sequence ID" value="XM_073242862.1"/>
</dbReference>
<dbReference type="InterPro" id="IPR044653">
    <property type="entry name" value="AZF1/2/3-like"/>
</dbReference>
<dbReference type="GO" id="GO:0000976">
    <property type="term" value="F:transcription cis-regulatory region binding"/>
    <property type="evidence" value="ECO:0007669"/>
    <property type="project" value="TreeGrafter"/>
</dbReference>
<dbReference type="RefSeq" id="XP_073098964.1">
    <property type="nucleotide sequence ID" value="XM_073242863.1"/>
</dbReference>
<dbReference type="RefSeq" id="XP_010928195.2">
    <property type="nucleotide sequence ID" value="XM_010929893.3"/>
</dbReference>
<feature type="compositionally biased region" description="Basic and acidic residues" evidence="8">
    <location>
        <begin position="45"/>
        <end position="96"/>
    </location>
</feature>
<keyword evidence="5" id="KW-0805">Transcription regulation</keyword>
<feature type="region of interest" description="Disordered" evidence="8">
    <location>
        <begin position="153"/>
        <end position="173"/>
    </location>
</feature>
<dbReference type="SMART" id="SM00355">
    <property type="entry name" value="ZnF_C2H2"/>
    <property type="match status" value="3"/>
</dbReference>
<feature type="domain" description="C2H2-type" evidence="9">
    <location>
        <begin position="289"/>
        <end position="316"/>
    </location>
</feature>
<dbReference type="InterPro" id="IPR036236">
    <property type="entry name" value="Znf_C2H2_sf"/>
</dbReference>
<feature type="compositionally biased region" description="Basic and acidic residues" evidence="8">
    <location>
        <begin position="106"/>
        <end position="124"/>
    </location>
</feature>
<dbReference type="PANTHER" id="PTHR45988">
    <property type="entry name" value="C2H2 TYPE ZINC FINGER TRANSCRIPTION FACTOR FAMILY-RELATED"/>
    <property type="match status" value="1"/>
</dbReference>
<feature type="compositionally biased region" description="Pro residues" evidence="8">
    <location>
        <begin position="380"/>
        <end position="389"/>
    </location>
</feature>
<evidence type="ECO:0000256" key="2">
    <source>
        <dbReference type="ARBA" id="ARBA00022737"/>
    </source>
</evidence>
<evidence type="ECO:0000256" key="1">
    <source>
        <dbReference type="ARBA" id="ARBA00022723"/>
    </source>
</evidence>
<feature type="region of interest" description="Disordered" evidence="8">
    <location>
        <begin position="305"/>
        <end position="325"/>
    </location>
</feature>
<accession>A0A6I9RKQ0</accession>
<evidence type="ECO:0000256" key="8">
    <source>
        <dbReference type="SAM" id="MobiDB-lite"/>
    </source>
</evidence>
<organism evidence="10 11">
    <name type="scientific">Elaeis guineensis var. tenera</name>
    <name type="common">Oil palm</name>
    <dbReference type="NCBI Taxonomy" id="51953"/>
    <lineage>
        <taxon>Eukaryota</taxon>
        <taxon>Viridiplantae</taxon>
        <taxon>Streptophyta</taxon>
        <taxon>Embryophyta</taxon>
        <taxon>Tracheophyta</taxon>
        <taxon>Spermatophyta</taxon>
        <taxon>Magnoliopsida</taxon>
        <taxon>Liliopsida</taxon>
        <taxon>Arecaceae</taxon>
        <taxon>Arecoideae</taxon>
        <taxon>Cocoseae</taxon>
        <taxon>Elaeidinae</taxon>
        <taxon>Elaeis</taxon>
    </lineage>
</organism>
<dbReference type="AlphaFoldDB" id="A0A6I9RKQ0"/>
<keyword evidence="10" id="KW-1185">Reference proteome</keyword>
<dbReference type="GeneID" id="105050037"/>
<feature type="compositionally biased region" description="Basic residues" evidence="8">
    <location>
        <begin position="34"/>
        <end position="43"/>
    </location>
</feature>
<dbReference type="SUPFAM" id="SSF57667">
    <property type="entry name" value="beta-beta-alpha zinc fingers"/>
    <property type="match status" value="1"/>
</dbReference>
<evidence type="ECO:0000256" key="4">
    <source>
        <dbReference type="ARBA" id="ARBA00022833"/>
    </source>
</evidence>
<proteinExistence type="predicted"/>
<dbReference type="GO" id="GO:0008270">
    <property type="term" value="F:zinc ion binding"/>
    <property type="evidence" value="ECO:0007669"/>
    <property type="project" value="UniProtKB-KW"/>
</dbReference>
<dbReference type="InParanoid" id="A0A6I9RKQ0"/>
<dbReference type="RefSeq" id="XP_073098965.1">
    <property type="nucleotide sequence ID" value="XM_073242864.1"/>
</dbReference>
<feature type="compositionally biased region" description="Basic residues" evidence="8">
    <location>
        <begin position="153"/>
        <end position="168"/>
    </location>
</feature>
<feature type="domain" description="C2H2-type" evidence="9">
    <location>
        <begin position="126"/>
        <end position="148"/>
    </location>
</feature>
<dbReference type="Proteomes" id="UP000504607">
    <property type="component" value="Chromosome 8"/>
</dbReference>
<protein>
    <submittedName>
        <fullName evidence="11">Zinc finger protein ZAT3-like</fullName>
    </submittedName>
</protein>
<evidence type="ECO:0000256" key="6">
    <source>
        <dbReference type="ARBA" id="ARBA00023163"/>
    </source>
</evidence>
<evidence type="ECO:0000256" key="3">
    <source>
        <dbReference type="ARBA" id="ARBA00022771"/>
    </source>
</evidence>